<evidence type="ECO:0000313" key="1">
    <source>
        <dbReference type="EMBL" id="KAF2475155.1"/>
    </source>
</evidence>
<reference evidence="1" key="1">
    <citation type="journal article" date="2020" name="Stud. Mycol.">
        <title>101 Dothideomycetes genomes: a test case for predicting lifestyles and emergence of pathogens.</title>
        <authorList>
            <person name="Haridas S."/>
            <person name="Albert R."/>
            <person name="Binder M."/>
            <person name="Bloem J."/>
            <person name="Labutti K."/>
            <person name="Salamov A."/>
            <person name="Andreopoulos B."/>
            <person name="Baker S."/>
            <person name="Barry K."/>
            <person name="Bills G."/>
            <person name="Bluhm B."/>
            <person name="Cannon C."/>
            <person name="Castanera R."/>
            <person name="Culley D."/>
            <person name="Daum C."/>
            <person name="Ezra D."/>
            <person name="Gonzalez J."/>
            <person name="Henrissat B."/>
            <person name="Kuo A."/>
            <person name="Liang C."/>
            <person name="Lipzen A."/>
            <person name="Lutzoni F."/>
            <person name="Magnuson J."/>
            <person name="Mondo S."/>
            <person name="Nolan M."/>
            <person name="Ohm R."/>
            <person name="Pangilinan J."/>
            <person name="Park H.-J."/>
            <person name="Ramirez L."/>
            <person name="Alfaro M."/>
            <person name="Sun H."/>
            <person name="Tritt A."/>
            <person name="Yoshinaga Y."/>
            <person name="Zwiers L.-H."/>
            <person name="Turgeon B."/>
            <person name="Goodwin S."/>
            <person name="Spatafora J."/>
            <person name="Crous P."/>
            <person name="Grigoriev I."/>
        </authorList>
    </citation>
    <scope>NUCLEOTIDE SEQUENCE</scope>
    <source>
        <strain evidence="1">ATCC 200398</strain>
    </source>
</reference>
<name>A0ACB6R7X2_9PLEO</name>
<accession>A0ACB6R7X2</accession>
<evidence type="ECO:0000313" key="2">
    <source>
        <dbReference type="Proteomes" id="UP000799755"/>
    </source>
</evidence>
<sequence>MGSNDIPPPHVPSAYHATCTVLLAIGGCLWTVTYVLMIRQSLRDRTYSMPLAALAFNFAWEIMFTIYISETSLEKSVFACWMVLDIGLAYTMVEYGANEWRHAPVVGRHIGKILLGSVLWICWALWAFSSWWVDLANPINPKDGKIFRGVVGPDTTELGYWTSVVAQVLLSAMLLAQLIVRGHSGGASYMIWMARFFGSLSGQVIYYGYCYYVWSEAHGYFMSRFSVCLWMTWILADLAYLVVLKKVKGSEIILKDGRKIRGETEALLHAAQMASSDNDDEELRQAIAMSLEESKPPAPSSTSNPSEPMPNSEASFDEDMRRAIALSLEESVPEINSTPLPNQNSKPTSSVLQGWHGIDRKAMEQERLARLGKRKRSVSPGAPSKAAKQEVGSNSTLENPTESSAPGHPPIQYPRGVIKRTWAFKHKRTNDIKIEEVLQAPTLNIAVLSAFDWDVDWIFSKLDPVKVKQIWIMNAKGKDLQEQWRRDAAEQSVPNLKMHFPPMASPIQNMHSKLMLLFHDTHLRIVLPTANLNKFDWGETNLNVRTKQMEQAAVMENSVFLIDLPRFPDGKAGAREDLTWFGKELLYYLEAQKLGETSKNAVEGVLKFDFSQTSHLAFIHSIGGRHASAGAHWTGLPGLSMSLHRLNLGEVSQIQLDYATSSVGALNLEFLKKLYISACGLPPFKDHNIPNDSILSQFRFYFPSQATVENSTGGVACGGTNTLNENHFSSSAFPVLSMRDYKSTKPGVLSHNKILLARGRRGKENTPFAWAYIGSANLTESAWGAQKLAKAQRKEGEEWGNTGMPLQRGDKLEVRNWECGILVPVLDDSLEDLKLGPSEVPPISVFEKTLEIPFQYPGETYIGENNSQQKKPWFFRSQGNIAMVNRLEQARKTPR</sequence>
<gene>
    <name evidence="1" type="ORF">BDR25DRAFT_331741</name>
</gene>
<organism evidence="1 2">
    <name type="scientific">Lindgomyces ingoldianus</name>
    <dbReference type="NCBI Taxonomy" id="673940"/>
    <lineage>
        <taxon>Eukaryota</taxon>
        <taxon>Fungi</taxon>
        <taxon>Dikarya</taxon>
        <taxon>Ascomycota</taxon>
        <taxon>Pezizomycotina</taxon>
        <taxon>Dothideomycetes</taxon>
        <taxon>Pleosporomycetidae</taxon>
        <taxon>Pleosporales</taxon>
        <taxon>Lindgomycetaceae</taxon>
        <taxon>Lindgomyces</taxon>
    </lineage>
</organism>
<dbReference type="Proteomes" id="UP000799755">
    <property type="component" value="Unassembled WGS sequence"/>
</dbReference>
<comment type="caution">
    <text evidence="1">The sequence shown here is derived from an EMBL/GenBank/DDBJ whole genome shotgun (WGS) entry which is preliminary data.</text>
</comment>
<dbReference type="EMBL" id="MU003496">
    <property type="protein sequence ID" value="KAF2475155.1"/>
    <property type="molecule type" value="Genomic_DNA"/>
</dbReference>
<proteinExistence type="predicted"/>
<keyword evidence="2" id="KW-1185">Reference proteome</keyword>
<protein>
    <submittedName>
        <fullName evidence="1">Phospholipase D/nuclease</fullName>
    </submittedName>
</protein>